<dbReference type="InterPro" id="IPR041371">
    <property type="entry name" value="GH92_N"/>
</dbReference>
<dbReference type="Gene3D" id="1.20.1050.60">
    <property type="entry name" value="alpha-1,2-mannosidase"/>
    <property type="match status" value="1"/>
</dbReference>
<name>A0A7Y9FPT9_9SPHN</name>
<dbReference type="Pfam" id="PF07971">
    <property type="entry name" value="Glyco_hydro_92"/>
    <property type="match status" value="1"/>
</dbReference>
<proteinExistence type="predicted"/>
<dbReference type="PANTHER" id="PTHR12143:SF39">
    <property type="entry name" value="SECRETED PROTEIN"/>
    <property type="match status" value="1"/>
</dbReference>
<dbReference type="Gene3D" id="2.70.98.10">
    <property type="match status" value="1"/>
</dbReference>
<dbReference type="InterPro" id="IPR050883">
    <property type="entry name" value="PNGase"/>
</dbReference>
<dbReference type="Proteomes" id="UP000517753">
    <property type="component" value="Unassembled WGS sequence"/>
</dbReference>
<comment type="caution">
    <text evidence="4">The sequence shown here is derived from an EMBL/GenBank/DDBJ whole genome shotgun (WGS) entry which is preliminary data.</text>
</comment>
<feature type="domain" description="Glycosyl hydrolase family 92 N-terminal" evidence="3">
    <location>
        <begin position="28"/>
        <end position="193"/>
    </location>
</feature>
<dbReference type="PANTHER" id="PTHR12143">
    <property type="entry name" value="PEPTIDE N-GLYCANASE PNGASE -RELATED"/>
    <property type="match status" value="1"/>
</dbReference>
<dbReference type="SUPFAM" id="SSF48208">
    <property type="entry name" value="Six-hairpin glycosidases"/>
    <property type="match status" value="1"/>
</dbReference>
<organism evidence="4 5">
    <name type="scientific">Sphingomonas melonis</name>
    <dbReference type="NCBI Taxonomy" id="152682"/>
    <lineage>
        <taxon>Bacteria</taxon>
        <taxon>Pseudomonadati</taxon>
        <taxon>Pseudomonadota</taxon>
        <taxon>Alphaproteobacteria</taxon>
        <taxon>Sphingomonadales</taxon>
        <taxon>Sphingomonadaceae</taxon>
        <taxon>Sphingomonas</taxon>
    </lineage>
</organism>
<sequence>MMRRCLFAILAALSVPASAWARSPAEVVEPFMGTAGDRGQLSPAAAAPFGMIQLAPDTDPANHIGYERGAGALKGFSQTRAQGVGCGGGGGDLLTSVTYQGEGGGAPIDRSSERAGAGWYHVRYGRTPIVADLAAGQSVSISRFTASRAGIVAVALDPTHSYAGHIGHDWRSRDAGDLRLTLANATVCGKGVYHLSVAARLLVGGRPVSSPGVLAPDGVLRFAVPVRAGDRVELRLALSTVDPESAAATLRRELGTRSLTQLIGQTRRDWNRLLARIDFDAAPDRRGLFYTALFRVLQMPARVDDSTGRFRGADGQVRQAPVGHHRYSGWSLWDNYRTQVPLVALVAPDVAADIADSLVGLFGAGKAQWASATEPFLSVRTEHAGVALLDLYRKGLGTIDPALALAAMAEETDHLPHATPDERLEQAYDQWAVAELAADRGRTDLARDFRARALRYRPMWLEVFRDLGADADVVKARGLYQGTLWQYRWAPVFDLPWLRQQALGPARFDAELSAFFDRGLFNMTNEPDIHAPFLFARTDHPGRADALVARLRDQPIDHWYENQRKYPTPIHQPSFSPQGFAEGMDDDGGAMSAWYVWASIGLYPLVPGQPDYVLTRPASPRVVLHLASGRRLTIAARGAAGDGCTFTHNGRPVAARTVRHRDLLDGGVLTYGAPCREVD</sequence>
<evidence type="ECO:0000259" key="3">
    <source>
        <dbReference type="Pfam" id="PF17678"/>
    </source>
</evidence>
<accession>A0A7Y9FPT9</accession>
<feature type="signal peptide" evidence="1">
    <location>
        <begin position="1"/>
        <end position="21"/>
    </location>
</feature>
<keyword evidence="5" id="KW-1185">Reference proteome</keyword>
<feature type="chain" id="PRO_5031174049" evidence="1">
    <location>
        <begin position="22"/>
        <end position="679"/>
    </location>
</feature>
<evidence type="ECO:0000313" key="4">
    <source>
        <dbReference type="EMBL" id="NYD91240.1"/>
    </source>
</evidence>
<dbReference type="AlphaFoldDB" id="A0A7Y9FPT9"/>
<dbReference type="GO" id="GO:0000224">
    <property type="term" value="F:peptide-N4-(N-acetyl-beta-glucosaminyl)asparagine amidase activity"/>
    <property type="evidence" value="ECO:0007669"/>
    <property type="project" value="TreeGrafter"/>
</dbReference>
<protein>
    <submittedName>
        <fullName evidence="4">Putative alpha-1,2-mannosidase</fullName>
    </submittedName>
</protein>
<dbReference type="InterPro" id="IPR008928">
    <property type="entry name" value="6-hairpin_glycosidase_sf"/>
</dbReference>
<evidence type="ECO:0000259" key="2">
    <source>
        <dbReference type="Pfam" id="PF07971"/>
    </source>
</evidence>
<dbReference type="Gene3D" id="3.30.2080.10">
    <property type="entry name" value="GH92 mannosidase domain"/>
    <property type="match status" value="1"/>
</dbReference>
<reference evidence="4 5" key="2">
    <citation type="submission" date="2020-08" db="EMBL/GenBank/DDBJ databases">
        <title>The Agave Microbiome: Exploring the role of microbial communities in plant adaptations to desert environments.</title>
        <authorList>
            <person name="Partida-Martinez L.P."/>
        </authorList>
    </citation>
    <scope>NUCLEOTIDE SEQUENCE [LARGE SCALE GENOMIC DNA]</scope>
    <source>
        <strain evidence="4 5">AS2.3</strain>
    </source>
</reference>
<dbReference type="GO" id="GO:0005829">
    <property type="term" value="C:cytosol"/>
    <property type="evidence" value="ECO:0007669"/>
    <property type="project" value="TreeGrafter"/>
</dbReference>
<dbReference type="GO" id="GO:0006516">
    <property type="term" value="P:glycoprotein catabolic process"/>
    <property type="evidence" value="ECO:0007669"/>
    <property type="project" value="TreeGrafter"/>
</dbReference>
<feature type="domain" description="Glycosyl hydrolase family 92" evidence="2">
    <location>
        <begin position="246"/>
        <end position="671"/>
    </location>
</feature>
<evidence type="ECO:0000256" key="1">
    <source>
        <dbReference type="SAM" id="SignalP"/>
    </source>
</evidence>
<keyword evidence="1" id="KW-0732">Signal</keyword>
<dbReference type="GO" id="GO:0005975">
    <property type="term" value="P:carbohydrate metabolic process"/>
    <property type="evidence" value="ECO:0007669"/>
    <property type="project" value="InterPro"/>
</dbReference>
<dbReference type="InterPro" id="IPR014718">
    <property type="entry name" value="GH-type_carb-bd"/>
</dbReference>
<dbReference type="InterPro" id="IPR012939">
    <property type="entry name" value="Glyco_hydro_92"/>
</dbReference>
<gene>
    <name evidence="4" type="ORF">HD841_003047</name>
</gene>
<dbReference type="GO" id="GO:0030246">
    <property type="term" value="F:carbohydrate binding"/>
    <property type="evidence" value="ECO:0007669"/>
    <property type="project" value="InterPro"/>
</dbReference>
<dbReference type="Gene3D" id="1.20.1610.10">
    <property type="entry name" value="alpha-1,2-mannosidases domains"/>
    <property type="match status" value="1"/>
</dbReference>
<dbReference type="EMBL" id="JACCBY010000004">
    <property type="protein sequence ID" value="NYD91240.1"/>
    <property type="molecule type" value="Genomic_DNA"/>
</dbReference>
<reference evidence="4 5" key="1">
    <citation type="submission" date="2020-07" db="EMBL/GenBank/DDBJ databases">
        <authorList>
            <person name="Partida-Martinez L."/>
            <person name="Huntemann M."/>
            <person name="Clum A."/>
            <person name="Wang J."/>
            <person name="Palaniappan K."/>
            <person name="Ritter S."/>
            <person name="Chen I.-M."/>
            <person name="Stamatis D."/>
            <person name="Reddy T."/>
            <person name="O'Malley R."/>
            <person name="Daum C."/>
            <person name="Shapiro N."/>
            <person name="Ivanova N."/>
            <person name="Kyrpides N."/>
            <person name="Woyke T."/>
        </authorList>
    </citation>
    <scope>NUCLEOTIDE SEQUENCE [LARGE SCALE GENOMIC DNA]</scope>
    <source>
        <strain evidence="4 5">AS2.3</strain>
    </source>
</reference>
<evidence type="ECO:0000313" key="5">
    <source>
        <dbReference type="Proteomes" id="UP000517753"/>
    </source>
</evidence>
<dbReference type="Pfam" id="PF17678">
    <property type="entry name" value="Glyco_hydro_92N"/>
    <property type="match status" value="1"/>
</dbReference>